<evidence type="ECO:0000313" key="2">
    <source>
        <dbReference type="EMBL" id="TDQ05534.1"/>
    </source>
</evidence>
<name>A0A4R6SNE6_LABRH</name>
<dbReference type="Proteomes" id="UP000295444">
    <property type="component" value="Unassembled WGS sequence"/>
</dbReference>
<comment type="caution">
    <text evidence="2">The sequence shown here is derived from an EMBL/GenBank/DDBJ whole genome shotgun (WGS) entry which is preliminary data.</text>
</comment>
<accession>A0A4R6SNE6</accession>
<feature type="domain" description="DUF5655" evidence="1">
    <location>
        <begin position="4"/>
        <end position="108"/>
    </location>
</feature>
<gene>
    <name evidence="2" type="ORF">EV186_1011508</name>
</gene>
<evidence type="ECO:0000313" key="3">
    <source>
        <dbReference type="Proteomes" id="UP000295444"/>
    </source>
</evidence>
<dbReference type="EMBL" id="SNXZ01000001">
    <property type="protein sequence ID" value="TDQ05534.1"/>
    <property type="molecule type" value="Genomic_DNA"/>
</dbReference>
<reference evidence="2 3" key="1">
    <citation type="submission" date="2019-03" db="EMBL/GenBank/DDBJ databases">
        <title>Genomic Encyclopedia of Type Strains, Phase IV (KMG-IV): sequencing the most valuable type-strain genomes for metagenomic binning, comparative biology and taxonomic classification.</title>
        <authorList>
            <person name="Goeker M."/>
        </authorList>
    </citation>
    <scope>NUCLEOTIDE SEQUENCE [LARGE SCALE GENOMIC DNA]</scope>
    <source>
        <strain evidence="2 3">DSM 45361</strain>
    </source>
</reference>
<keyword evidence="3" id="KW-1185">Reference proteome</keyword>
<sequence length="112" mass="12947">MPLEEYLRTGPPFERPVVEAVLDHLTSVGPVHVEPVSIGILLKCPATFGELRPMVRWEAVRFTLPAELHHPRLSRRMRTGVGRWWYGVNVREPSEVDDQLRDWLTQSYLSCI</sequence>
<evidence type="ECO:0000259" key="1">
    <source>
        <dbReference type="Pfam" id="PF18899"/>
    </source>
</evidence>
<proteinExistence type="predicted"/>
<protein>
    <recommendedName>
        <fullName evidence="1">DUF5655 domain-containing protein</fullName>
    </recommendedName>
</protein>
<organism evidence="2 3">
    <name type="scientific">Labedaea rhizosphaerae</name>
    <dbReference type="NCBI Taxonomy" id="598644"/>
    <lineage>
        <taxon>Bacteria</taxon>
        <taxon>Bacillati</taxon>
        <taxon>Actinomycetota</taxon>
        <taxon>Actinomycetes</taxon>
        <taxon>Pseudonocardiales</taxon>
        <taxon>Pseudonocardiaceae</taxon>
        <taxon>Labedaea</taxon>
    </lineage>
</organism>
<dbReference type="InterPro" id="IPR043714">
    <property type="entry name" value="DUF5655"/>
</dbReference>
<dbReference type="Pfam" id="PF18899">
    <property type="entry name" value="DUF5655"/>
    <property type="match status" value="1"/>
</dbReference>
<dbReference type="AlphaFoldDB" id="A0A4R6SNE6"/>